<evidence type="ECO:0000313" key="2">
    <source>
        <dbReference type="Proteomes" id="UP000611762"/>
    </source>
</evidence>
<accession>A0A926DP07</accession>
<dbReference type="EMBL" id="JACRSU010000006">
    <property type="protein sequence ID" value="MBC8541876.1"/>
    <property type="molecule type" value="Genomic_DNA"/>
</dbReference>
<protein>
    <submittedName>
        <fullName evidence="1">Uncharacterized protein</fullName>
    </submittedName>
</protein>
<name>A0A926DP07_9FIRM</name>
<organism evidence="1 2">
    <name type="scientific">Congzhengia minquanensis</name>
    <dbReference type="NCBI Taxonomy" id="2763657"/>
    <lineage>
        <taxon>Bacteria</taxon>
        <taxon>Bacillati</taxon>
        <taxon>Bacillota</taxon>
        <taxon>Clostridia</taxon>
        <taxon>Eubacteriales</taxon>
        <taxon>Oscillospiraceae</taxon>
        <taxon>Congzhengia</taxon>
    </lineage>
</organism>
<sequence length="80" mass="9181">MSKPCKTYVDVLAKFERDGNVMPLRVKWEDGRVFTVDSVADVRRAASIKGGGLGIRYTVCIGGHNTYLWRDDDQWFVERK</sequence>
<dbReference type="Proteomes" id="UP000611762">
    <property type="component" value="Unassembled WGS sequence"/>
</dbReference>
<comment type="caution">
    <text evidence="1">The sequence shown here is derived from an EMBL/GenBank/DDBJ whole genome shotgun (WGS) entry which is preliminary data.</text>
</comment>
<gene>
    <name evidence="1" type="ORF">H8698_12910</name>
</gene>
<proteinExistence type="predicted"/>
<dbReference type="RefSeq" id="WP_249313861.1">
    <property type="nucleotide sequence ID" value="NZ_JACRSU010000006.1"/>
</dbReference>
<keyword evidence="2" id="KW-1185">Reference proteome</keyword>
<reference evidence="1" key="1">
    <citation type="submission" date="2020-08" db="EMBL/GenBank/DDBJ databases">
        <title>Genome public.</title>
        <authorList>
            <person name="Liu C."/>
            <person name="Sun Q."/>
        </authorList>
    </citation>
    <scope>NUCLEOTIDE SEQUENCE</scope>
    <source>
        <strain evidence="1">H8</strain>
    </source>
</reference>
<evidence type="ECO:0000313" key="1">
    <source>
        <dbReference type="EMBL" id="MBC8541876.1"/>
    </source>
</evidence>
<dbReference type="AlphaFoldDB" id="A0A926DP07"/>